<dbReference type="PROSITE" id="PS50297">
    <property type="entry name" value="ANK_REP_REGION"/>
    <property type="match status" value="2"/>
</dbReference>
<dbReference type="InParanoid" id="A0A0V0R8N9"/>
<accession>A0A0V0R8N9</accession>
<dbReference type="PROSITE" id="PS50088">
    <property type="entry name" value="ANK_REPEAT"/>
    <property type="match status" value="2"/>
</dbReference>
<keyword evidence="6" id="KW-1185">Reference proteome</keyword>
<evidence type="ECO:0000259" key="4">
    <source>
        <dbReference type="PROSITE" id="PS50190"/>
    </source>
</evidence>
<keyword evidence="1" id="KW-0677">Repeat</keyword>
<dbReference type="InterPro" id="IPR023394">
    <property type="entry name" value="Sec7_C_sf"/>
</dbReference>
<dbReference type="SUPFAM" id="SSF48425">
    <property type="entry name" value="Sec7 domain"/>
    <property type="match status" value="1"/>
</dbReference>
<dbReference type="Gene3D" id="1.25.40.20">
    <property type="entry name" value="Ankyrin repeat-containing domain"/>
    <property type="match status" value="1"/>
</dbReference>
<dbReference type="OrthoDB" id="430364at2759"/>
<dbReference type="Gene3D" id="1.10.1000.11">
    <property type="entry name" value="Arf Nucleotide-binding Site Opener,domain 2"/>
    <property type="match status" value="1"/>
</dbReference>
<dbReference type="PANTHER" id="PTHR24171:SF9">
    <property type="entry name" value="ANKYRIN REPEAT DOMAIN-CONTAINING PROTEIN 39"/>
    <property type="match status" value="1"/>
</dbReference>
<sequence>MGQTQSENLIQSNKKYPSTISKASNLCSCLGCDFNEQNSDYFYQKEHELDIERDMAKPKGKINKLSVKNLSQNELQLFNAASGRNVSAIRYYIGQGVNINVLDEDRTSLLHVAARYGSVQVVEEIINQGGQVNITDMDGWTPLHIAVFFKRHFICHLLLKKGGNMYIRNREGNSPYDLIKDPNTQQAFDNHIKHLQLQKSQISVLDKELQQEIIDQQIINGQYQQREKNNSNNFNFGRFDNETNIKNQLQNDINKYDVIDLHQGERPIQLTGNTILNQNKQVVQQHENKQNYNKKNKFNVENNILLNGQMKIANQINGNQLMQNRKKNSDQLKQVYQMGEENLDNNLGEEIEDESNGELFQDQIYNNNQYIDDNYNNTDNLIQNKIRKEGQNLMISTKRTEDFQLTNNSINFNQNFNKYNNLNKKRKISILNGSNLVSRNQSVSSLNINEKQMNKENFPEVMQIQNQFINNQPDQTQQNALQAIYSSLGYSQNLNFGSAQGSPINLNRNQKKLSFQNFSQYKKYPNHENNIGENVELISLQSDLNSDYKQNDKKYLNLKYPKNKVVQYQLKINKQEVNNRILKQIFKRDLNVNINGKLNEIALALFNYNHLVGLGFMKLFLFSNFDSKIVSQFLHGQDKSQFVKKSPLSIFQCITDIRLQEYRELVNDFMSQFRFSMPFSSAIRFLFSHLEAESDPEKLDIVLRSFAKIYYQRISPKQESDKLFQNVDSCHMLAYATVMFDQQIQATQKINLNRSISDFEYNIAGLNDGENFKKELVSHIVENVLKKPLINYKSADQFKQIRKKQDNNQGKKGYSICNNGKLVIK</sequence>
<evidence type="ECO:0000256" key="3">
    <source>
        <dbReference type="PROSITE-ProRule" id="PRU00023"/>
    </source>
</evidence>
<dbReference type="EMBL" id="LDAU01000018">
    <property type="protein sequence ID" value="KRX10847.1"/>
    <property type="molecule type" value="Genomic_DNA"/>
</dbReference>
<gene>
    <name evidence="5" type="ORF">PPERSA_12198</name>
</gene>
<organism evidence="5 6">
    <name type="scientific">Pseudocohnilembus persalinus</name>
    <name type="common">Ciliate</name>
    <dbReference type="NCBI Taxonomy" id="266149"/>
    <lineage>
        <taxon>Eukaryota</taxon>
        <taxon>Sar</taxon>
        <taxon>Alveolata</taxon>
        <taxon>Ciliophora</taxon>
        <taxon>Intramacronucleata</taxon>
        <taxon>Oligohymenophorea</taxon>
        <taxon>Scuticociliatia</taxon>
        <taxon>Philasterida</taxon>
        <taxon>Pseudocohnilembidae</taxon>
        <taxon>Pseudocohnilembus</taxon>
    </lineage>
</organism>
<reference evidence="5 6" key="1">
    <citation type="journal article" date="2015" name="Sci. Rep.">
        <title>Genome of the facultative scuticociliatosis pathogen Pseudocohnilembus persalinus provides insight into its virulence through horizontal gene transfer.</title>
        <authorList>
            <person name="Xiong J."/>
            <person name="Wang G."/>
            <person name="Cheng J."/>
            <person name="Tian M."/>
            <person name="Pan X."/>
            <person name="Warren A."/>
            <person name="Jiang C."/>
            <person name="Yuan D."/>
            <person name="Miao W."/>
        </authorList>
    </citation>
    <scope>NUCLEOTIDE SEQUENCE [LARGE SCALE GENOMIC DNA]</scope>
    <source>
        <strain evidence="5">36N120E</strain>
    </source>
</reference>
<dbReference type="SMART" id="SM00222">
    <property type="entry name" value="Sec7"/>
    <property type="match status" value="1"/>
</dbReference>
<comment type="caution">
    <text evidence="5">The sequence shown here is derived from an EMBL/GenBank/DDBJ whole genome shotgun (WGS) entry which is preliminary data.</text>
</comment>
<feature type="repeat" description="ANK" evidence="3">
    <location>
        <begin position="105"/>
        <end position="137"/>
    </location>
</feature>
<evidence type="ECO:0000313" key="5">
    <source>
        <dbReference type="EMBL" id="KRX10847.1"/>
    </source>
</evidence>
<dbReference type="PANTHER" id="PTHR24171">
    <property type="entry name" value="ANKYRIN REPEAT DOMAIN-CONTAINING PROTEIN 39-RELATED"/>
    <property type="match status" value="1"/>
</dbReference>
<dbReference type="AlphaFoldDB" id="A0A0V0R8N9"/>
<dbReference type="InterPro" id="IPR035999">
    <property type="entry name" value="Sec7_dom_sf"/>
</dbReference>
<dbReference type="GO" id="GO:0032012">
    <property type="term" value="P:regulation of ARF protein signal transduction"/>
    <property type="evidence" value="ECO:0007669"/>
    <property type="project" value="InterPro"/>
</dbReference>
<dbReference type="InterPro" id="IPR036770">
    <property type="entry name" value="Ankyrin_rpt-contain_sf"/>
</dbReference>
<dbReference type="Proteomes" id="UP000054937">
    <property type="component" value="Unassembled WGS sequence"/>
</dbReference>
<dbReference type="InterPro" id="IPR000904">
    <property type="entry name" value="Sec7_dom"/>
</dbReference>
<feature type="domain" description="SEC7" evidence="4">
    <location>
        <begin position="575"/>
        <end position="787"/>
    </location>
</feature>
<evidence type="ECO:0000256" key="1">
    <source>
        <dbReference type="ARBA" id="ARBA00022737"/>
    </source>
</evidence>
<evidence type="ECO:0000256" key="2">
    <source>
        <dbReference type="ARBA" id="ARBA00023043"/>
    </source>
</evidence>
<feature type="repeat" description="ANK" evidence="3">
    <location>
        <begin position="138"/>
        <end position="170"/>
    </location>
</feature>
<dbReference type="Pfam" id="PF12796">
    <property type="entry name" value="Ank_2"/>
    <property type="match status" value="1"/>
</dbReference>
<dbReference type="SMART" id="SM00248">
    <property type="entry name" value="ANK"/>
    <property type="match status" value="3"/>
</dbReference>
<proteinExistence type="predicted"/>
<dbReference type="SUPFAM" id="SSF48403">
    <property type="entry name" value="Ankyrin repeat"/>
    <property type="match status" value="1"/>
</dbReference>
<dbReference type="Pfam" id="PF01369">
    <property type="entry name" value="Sec7"/>
    <property type="match status" value="1"/>
</dbReference>
<name>A0A0V0R8N9_PSEPJ</name>
<evidence type="ECO:0000313" key="6">
    <source>
        <dbReference type="Proteomes" id="UP000054937"/>
    </source>
</evidence>
<dbReference type="InterPro" id="IPR002110">
    <property type="entry name" value="Ankyrin_rpt"/>
</dbReference>
<dbReference type="GO" id="GO:0005085">
    <property type="term" value="F:guanyl-nucleotide exchange factor activity"/>
    <property type="evidence" value="ECO:0007669"/>
    <property type="project" value="InterPro"/>
</dbReference>
<keyword evidence="2 3" id="KW-0040">ANK repeat</keyword>
<protein>
    <submittedName>
        <fullName evidence="5">Sec7 domain</fullName>
    </submittedName>
</protein>
<dbReference type="PROSITE" id="PS50190">
    <property type="entry name" value="SEC7"/>
    <property type="match status" value="1"/>
</dbReference>